<gene>
    <name evidence="2" type="ORF">AAD027_12500</name>
</gene>
<dbReference type="PROSITE" id="PS51257">
    <property type="entry name" value="PROKAR_LIPOPROTEIN"/>
    <property type="match status" value="1"/>
</dbReference>
<comment type="caution">
    <text evidence="2">The sequence shown here is derived from an EMBL/GenBank/DDBJ whole genome shotgun (WGS) entry which is preliminary data.</text>
</comment>
<dbReference type="Proteomes" id="UP001459204">
    <property type="component" value="Unassembled WGS sequence"/>
</dbReference>
<organism evidence="2 3">
    <name type="scientific">Pseudoxanthomonas putridarboris</name>
    <dbReference type="NCBI Taxonomy" id="752605"/>
    <lineage>
        <taxon>Bacteria</taxon>
        <taxon>Pseudomonadati</taxon>
        <taxon>Pseudomonadota</taxon>
        <taxon>Gammaproteobacteria</taxon>
        <taxon>Lysobacterales</taxon>
        <taxon>Lysobacteraceae</taxon>
        <taxon>Pseudoxanthomonas</taxon>
    </lineage>
</organism>
<keyword evidence="3" id="KW-1185">Reference proteome</keyword>
<evidence type="ECO:0000313" key="3">
    <source>
        <dbReference type="Proteomes" id="UP001459204"/>
    </source>
</evidence>
<feature type="transmembrane region" description="Helical" evidence="1">
    <location>
        <begin position="175"/>
        <end position="196"/>
    </location>
</feature>
<feature type="transmembrane region" description="Helical" evidence="1">
    <location>
        <begin position="62"/>
        <end position="85"/>
    </location>
</feature>
<dbReference type="RefSeq" id="WP_341726345.1">
    <property type="nucleotide sequence ID" value="NZ_JBBWWT010000005.1"/>
</dbReference>
<feature type="transmembrane region" description="Helical" evidence="1">
    <location>
        <begin position="31"/>
        <end position="53"/>
    </location>
</feature>
<name>A0ABU9J1R0_9GAMM</name>
<reference evidence="2 3" key="1">
    <citation type="submission" date="2024-04" db="EMBL/GenBank/DDBJ databases">
        <title>Draft genome sequence of Pseudoxanthomonas putridarboris WD12.</title>
        <authorList>
            <person name="Oh J."/>
        </authorList>
    </citation>
    <scope>NUCLEOTIDE SEQUENCE [LARGE SCALE GENOMIC DNA]</scope>
    <source>
        <strain evidence="2 3">WD12</strain>
    </source>
</reference>
<feature type="transmembrane region" description="Helical" evidence="1">
    <location>
        <begin position="208"/>
        <end position="229"/>
    </location>
</feature>
<sequence length="238" mass="25782">MDKYKGFYWTALASACLGLLAMLGFDNRLKLLLYILGLIGLIMAAWFALGFVVRGSKPGRPWLLLGGLLVIVGGAGFDVCATLIHSPDLSREANPVARTLLASGLNASSVVAIGVLAQVLLVAICCFVWMNFVARLEWYKVEIARDDGRPIATKMLGISGRGWGAILAGKIDPPLFVSGIAPAILAVFAYRTYLALEWFGSVPISRLFVPLMLLAIALLLQWVWCVFWAGRIRGRSVG</sequence>
<protein>
    <submittedName>
        <fullName evidence="2">Uncharacterized protein</fullName>
    </submittedName>
</protein>
<proteinExistence type="predicted"/>
<keyword evidence="1" id="KW-1133">Transmembrane helix</keyword>
<dbReference type="EMBL" id="JBBWWT010000005">
    <property type="protein sequence ID" value="MEL1265177.1"/>
    <property type="molecule type" value="Genomic_DNA"/>
</dbReference>
<keyword evidence="1" id="KW-0472">Membrane</keyword>
<accession>A0ABU9J1R0</accession>
<evidence type="ECO:0000256" key="1">
    <source>
        <dbReference type="SAM" id="Phobius"/>
    </source>
</evidence>
<feature type="transmembrane region" description="Helical" evidence="1">
    <location>
        <begin position="7"/>
        <end position="25"/>
    </location>
</feature>
<evidence type="ECO:0000313" key="2">
    <source>
        <dbReference type="EMBL" id="MEL1265177.1"/>
    </source>
</evidence>
<feature type="transmembrane region" description="Helical" evidence="1">
    <location>
        <begin position="105"/>
        <end position="130"/>
    </location>
</feature>
<keyword evidence="1" id="KW-0812">Transmembrane</keyword>